<evidence type="ECO:0000259" key="1">
    <source>
        <dbReference type="Pfam" id="PF07969"/>
    </source>
</evidence>
<dbReference type="InterPro" id="IPR033932">
    <property type="entry name" value="YtcJ-like"/>
</dbReference>
<name>A0A6J6I210_9ZZZZ</name>
<dbReference type="GO" id="GO:0016810">
    <property type="term" value="F:hydrolase activity, acting on carbon-nitrogen (but not peptide) bonds"/>
    <property type="evidence" value="ECO:0007669"/>
    <property type="project" value="InterPro"/>
</dbReference>
<proteinExistence type="predicted"/>
<dbReference type="Gene3D" id="3.10.310.70">
    <property type="match status" value="1"/>
</dbReference>
<organism evidence="2">
    <name type="scientific">freshwater metagenome</name>
    <dbReference type="NCBI Taxonomy" id="449393"/>
    <lineage>
        <taxon>unclassified sequences</taxon>
        <taxon>metagenomes</taxon>
        <taxon>ecological metagenomes</taxon>
    </lineage>
</organism>
<evidence type="ECO:0000313" key="2">
    <source>
        <dbReference type="EMBL" id="CAB4619610.1"/>
    </source>
</evidence>
<accession>A0A6J6I210</accession>
<dbReference type="PANTHER" id="PTHR22642">
    <property type="entry name" value="IMIDAZOLONEPROPIONASE"/>
    <property type="match status" value="1"/>
</dbReference>
<dbReference type="Pfam" id="PF07969">
    <property type="entry name" value="Amidohydro_3"/>
    <property type="match status" value="1"/>
</dbReference>
<dbReference type="InterPro" id="IPR032466">
    <property type="entry name" value="Metal_Hydrolase"/>
</dbReference>
<dbReference type="SUPFAM" id="SSF51556">
    <property type="entry name" value="Metallo-dependent hydrolases"/>
    <property type="match status" value="1"/>
</dbReference>
<feature type="domain" description="Amidohydrolase 3" evidence="1">
    <location>
        <begin position="61"/>
        <end position="545"/>
    </location>
</feature>
<dbReference type="Gene3D" id="3.20.20.140">
    <property type="entry name" value="Metal-dependent hydrolases"/>
    <property type="match status" value="1"/>
</dbReference>
<dbReference type="Gene3D" id="2.30.40.10">
    <property type="entry name" value="Urease, subunit C, domain 1"/>
    <property type="match status" value="1"/>
</dbReference>
<dbReference type="InterPro" id="IPR013108">
    <property type="entry name" value="Amidohydro_3"/>
</dbReference>
<dbReference type="PANTHER" id="PTHR22642:SF2">
    <property type="entry name" value="PROTEIN LONG AFTER FAR-RED 3"/>
    <property type="match status" value="1"/>
</dbReference>
<dbReference type="CDD" id="cd01300">
    <property type="entry name" value="YtcJ_like"/>
    <property type="match status" value="1"/>
</dbReference>
<protein>
    <submittedName>
        <fullName evidence="2">Unannotated protein</fullName>
    </submittedName>
</protein>
<reference evidence="2" key="1">
    <citation type="submission" date="2020-05" db="EMBL/GenBank/DDBJ databases">
        <authorList>
            <person name="Chiriac C."/>
            <person name="Salcher M."/>
            <person name="Ghai R."/>
            <person name="Kavagutti S V."/>
        </authorList>
    </citation>
    <scope>NUCLEOTIDE SEQUENCE</scope>
</reference>
<sequence length="574" mass="61424">MADNGTVIIKAAAVITIDAGDTRAEAIAVDTATGRILAVGSLAECQTAAPDASIDDRGSHVLLPGFVDPHSHPFMSGVTTQAPAHWIAPYVGYPSWADVTAYFDKLQASEPAGEPLVFSGLDRMLQGAPLPTADVLDAHFPDRPVIIIDNSGHIVYFNSAIIALNGWEAGPPADPVGGSYGRTADGKCDGTANEVPAMMAAGGAVLLKVMTHPLHQAAEWLALMSRNGVTMTTDHTFDPMYLKGYDALTSMADAPVRIGLYQMSTTADAGAIIETTKHDMLWKQGVKMWADGSPWVGSAAISFPYLDSKTVNDAQIAVGPFGDKNMNYTRAQLDTALDQYAPQGWQMSFHCNGDVGLDVVLDCYEAGLARHGLTGTDHRWRVEHCGAGRGDQFERAHALGVTISLSPFQFIYWGDLLDGELFAPEIGSQWQRFADAWKADVGLSFHNDGSVSPPIPMLNIQTAVTRTTISGTLHGANQAITLDQALRASTINGARQLGRDADLGSIEVGKMADLVELSHDPFAVDAHDLVKKVKVEGTWVGGRRVDLKKFKAEVEASDPTHFHHLAGVNHHPCC</sequence>
<dbReference type="EMBL" id="CAEZUP010000089">
    <property type="protein sequence ID" value="CAB4619610.1"/>
    <property type="molecule type" value="Genomic_DNA"/>
</dbReference>
<dbReference type="AlphaFoldDB" id="A0A6J6I210"/>
<dbReference type="SUPFAM" id="SSF51338">
    <property type="entry name" value="Composite domain of metallo-dependent hydrolases"/>
    <property type="match status" value="1"/>
</dbReference>
<dbReference type="InterPro" id="IPR011059">
    <property type="entry name" value="Metal-dep_hydrolase_composite"/>
</dbReference>
<gene>
    <name evidence="2" type="ORF">UFOPK1835_01667</name>
</gene>